<evidence type="ECO:0000313" key="4">
    <source>
        <dbReference type="Proteomes" id="UP001085076"/>
    </source>
</evidence>
<comment type="caution">
    <text evidence="3">The sequence shown here is derived from an EMBL/GenBank/DDBJ whole genome shotgun (WGS) entry which is preliminary data.</text>
</comment>
<keyword evidence="4" id="KW-1185">Reference proteome</keyword>
<name>A0A9D5HTC8_9LILI</name>
<dbReference type="InterPro" id="IPR050796">
    <property type="entry name" value="SCF_F-box_component"/>
</dbReference>
<dbReference type="OrthoDB" id="6482909at2759"/>
<sequence length="443" mass="50400">MAAGEAMLRQLIRQIKELYASPSLDRNQRCYMLNLECNVMEDSLSDLMVERQSGAPKLLDADKSPPAKKTRSEKGCEKLISASSSIEVMDEQIWKDFPEDLIEAVIARLPTATFFQFRSVCRKWNSLIISPRFSEQCSDVLRVNPWFFTNHKHVFTGAIYDPSLKKWYHPVFQFLPERMVTLPVASAGGLICLWDVKHLNLYVCNPLTLSFKKLPLGSNRRLAPAAVGMILNGRTASSGYKLMWLEFNGDHQIYDSLQNTWTCPGIVPPSIKHQLSLNLRSPSISIGSTLYFMSDNPDNVVSYDMVSGVWKQFLVPSPKHLTDHTLAECGGQLLLVGLLSKNAATCVCVWELQKMTLLWKEVDRMPNIWCLEFYGKDVTMSCLGNRGGLLMLSLRSRRMNRLVTFDVSKREWQRVPDCSFYHDSMRYWTAVGTSFFPCPIALP</sequence>
<evidence type="ECO:0000256" key="1">
    <source>
        <dbReference type="ARBA" id="ARBA00022737"/>
    </source>
</evidence>
<dbReference type="InterPro" id="IPR056592">
    <property type="entry name" value="Beta-prop_At3g26010-like"/>
</dbReference>
<reference evidence="3" key="2">
    <citation type="journal article" date="2022" name="Hortic Res">
        <title>The genome of Dioscorea zingiberensis sheds light on the biosynthesis, origin and evolution of the medicinally important diosgenin saponins.</title>
        <authorList>
            <person name="Li Y."/>
            <person name="Tan C."/>
            <person name="Li Z."/>
            <person name="Guo J."/>
            <person name="Li S."/>
            <person name="Chen X."/>
            <person name="Wang C."/>
            <person name="Dai X."/>
            <person name="Yang H."/>
            <person name="Song W."/>
            <person name="Hou L."/>
            <person name="Xu J."/>
            <person name="Tong Z."/>
            <person name="Xu A."/>
            <person name="Yuan X."/>
            <person name="Wang W."/>
            <person name="Yang Q."/>
            <person name="Chen L."/>
            <person name="Sun Z."/>
            <person name="Wang K."/>
            <person name="Pan B."/>
            <person name="Chen J."/>
            <person name="Bao Y."/>
            <person name="Liu F."/>
            <person name="Qi X."/>
            <person name="Gang D.R."/>
            <person name="Wen J."/>
            <person name="Li J."/>
        </authorList>
    </citation>
    <scope>NUCLEOTIDE SEQUENCE</scope>
    <source>
        <strain evidence="3">Dzin_1.0</strain>
    </source>
</reference>
<dbReference type="SUPFAM" id="SSF81383">
    <property type="entry name" value="F-box domain"/>
    <property type="match status" value="1"/>
</dbReference>
<accession>A0A9D5HTC8</accession>
<feature type="domain" description="F-box" evidence="2">
    <location>
        <begin position="91"/>
        <end position="128"/>
    </location>
</feature>
<evidence type="ECO:0000313" key="3">
    <source>
        <dbReference type="EMBL" id="KAJ0988800.1"/>
    </source>
</evidence>
<reference evidence="3" key="1">
    <citation type="submission" date="2021-03" db="EMBL/GenBank/DDBJ databases">
        <authorList>
            <person name="Li Z."/>
            <person name="Yang C."/>
        </authorList>
    </citation>
    <scope>NUCLEOTIDE SEQUENCE</scope>
    <source>
        <strain evidence="3">Dzin_1.0</strain>
        <tissue evidence="3">Leaf</tissue>
    </source>
</reference>
<dbReference type="InterPro" id="IPR015915">
    <property type="entry name" value="Kelch-typ_b-propeller"/>
</dbReference>
<keyword evidence="1" id="KW-0677">Repeat</keyword>
<dbReference type="PANTHER" id="PTHR31672:SF12">
    <property type="entry name" value="F-BOX DOMAIN-CONTAINING PROTEIN"/>
    <property type="match status" value="1"/>
</dbReference>
<dbReference type="SMART" id="SM00256">
    <property type="entry name" value="FBOX"/>
    <property type="match status" value="1"/>
</dbReference>
<dbReference type="Proteomes" id="UP001085076">
    <property type="component" value="Miscellaneous, Linkage group lg01"/>
</dbReference>
<dbReference type="EMBL" id="JAGGNH010000001">
    <property type="protein sequence ID" value="KAJ0988800.1"/>
    <property type="molecule type" value="Genomic_DNA"/>
</dbReference>
<dbReference type="FunFam" id="1.20.1280.50:FF:000008">
    <property type="entry name" value="F-box only protein 6"/>
    <property type="match status" value="1"/>
</dbReference>
<protein>
    <recommendedName>
        <fullName evidence="2">F-box domain-containing protein</fullName>
    </recommendedName>
</protein>
<organism evidence="3 4">
    <name type="scientific">Dioscorea zingiberensis</name>
    <dbReference type="NCBI Taxonomy" id="325984"/>
    <lineage>
        <taxon>Eukaryota</taxon>
        <taxon>Viridiplantae</taxon>
        <taxon>Streptophyta</taxon>
        <taxon>Embryophyta</taxon>
        <taxon>Tracheophyta</taxon>
        <taxon>Spermatophyta</taxon>
        <taxon>Magnoliopsida</taxon>
        <taxon>Liliopsida</taxon>
        <taxon>Dioscoreales</taxon>
        <taxon>Dioscoreaceae</taxon>
        <taxon>Dioscorea</taxon>
    </lineage>
</organism>
<dbReference type="Pfam" id="PF00646">
    <property type="entry name" value="F-box"/>
    <property type="match status" value="1"/>
</dbReference>
<dbReference type="SUPFAM" id="SSF50965">
    <property type="entry name" value="Galactose oxidase, central domain"/>
    <property type="match status" value="1"/>
</dbReference>
<dbReference type="PANTHER" id="PTHR31672">
    <property type="entry name" value="BNACNNG10540D PROTEIN"/>
    <property type="match status" value="1"/>
</dbReference>
<gene>
    <name evidence="3" type="ORF">J5N97_007156</name>
</gene>
<dbReference type="CDD" id="cd22157">
    <property type="entry name" value="F-box_AtFBW1-like"/>
    <property type="match status" value="1"/>
</dbReference>
<dbReference type="InterPro" id="IPR011043">
    <property type="entry name" value="Gal_Oxase/kelch_b-propeller"/>
</dbReference>
<dbReference type="Gene3D" id="1.20.1280.50">
    <property type="match status" value="1"/>
</dbReference>
<proteinExistence type="predicted"/>
<dbReference type="PROSITE" id="PS50181">
    <property type="entry name" value="FBOX"/>
    <property type="match status" value="1"/>
</dbReference>
<dbReference type="AlphaFoldDB" id="A0A9D5HTC8"/>
<dbReference type="FunFam" id="2.120.10.80:FF:000059">
    <property type="entry name" value="F-box only protein 6"/>
    <property type="match status" value="1"/>
</dbReference>
<dbReference type="InterPro" id="IPR036047">
    <property type="entry name" value="F-box-like_dom_sf"/>
</dbReference>
<dbReference type="Gene3D" id="2.120.10.80">
    <property type="entry name" value="Kelch-type beta propeller"/>
    <property type="match status" value="1"/>
</dbReference>
<evidence type="ECO:0000259" key="2">
    <source>
        <dbReference type="PROSITE" id="PS50181"/>
    </source>
</evidence>
<dbReference type="Pfam" id="PF24750">
    <property type="entry name" value="b-prop_At3g26010-like"/>
    <property type="match status" value="1"/>
</dbReference>
<dbReference type="InterPro" id="IPR001810">
    <property type="entry name" value="F-box_dom"/>
</dbReference>